<feature type="transmembrane region" description="Helical" evidence="1">
    <location>
        <begin position="20"/>
        <end position="40"/>
    </location>
</feature>
<dbReference type="EMBL" id="VOGW01000054">
    <property type="protein sequence ID" value="TWV53571.1"/>
    <property type="molecule type" value="Genomic_DNA"/>
</dbReference>
<sequence>MTLFQRRTPASLMGRTDVALNVLIGVPQTAAIAGGAALIALVDYRLMFAVMGALMVASALYLATRTWAA</sequence>
<evidence type="ECO:0000313" key="2">
    <source>
        <dbReference type="EMBL" id="TWV53571.1"/>
    </source>
</evidence>
<reference evidence="2" key="1">
    <citation type="journal article" date="2019" name="Microbiol. Resour. Announc.">
        <title>Draft Genomic Sequences of Streptomyces misionensis and Streptomyces albidoflavus, bacteria applied for phytopathogen biocontrol.</title>
        <authorList>
            <person name="Pylro V."/>
            <person name="Dias A."/>
            <person name="Andreote F."/>
            <person name="Varani A."/>
            <person name="Andreote C."/>
            <person name="Bernardo E."/>
            <person name="Martins T."/>
        </authorList>
    </citation>
    <scope>NUCLEOTIDE SEQUENCE [LARGE SCALE GENOMIC DNA]</scope>
    <source>
        <strain evidence="2">66</strain>
    </source>
</reference>
<organism evidence="2 3">
    <name type="scientific">Streptomyces misionensis</name>
    <dbReference type="NCBI Taxonomy" id="67331"/>
    <lineage>
        <taxon>Bacteria</taxon>
        <taxon>Bacillati</taxon>
        <taxon>Actinomycetota</taxon>
        <taxon>Actinomycetes</taxon>
        <taxon>Kitasatosporales</taxon>
        <taxon>Streptomycetaceae</taxon>
        <taxon>Streptomyces</taxon>
    </lineage>
</organism>
<name>A0A5C6JXX6_9ACTN</name>
<evidence type="ECO:0000313" key="3">
    <source>
        <dbReference type="Proteomes" id="UP000320481"/>
    </source>
</evidence>
<comment type="caution">
    <text evidence="2">The sequence shown here is derived from an EMBL/GenBank/DDBJ whole genome shotgun (WGS) entry which is preliminary data.</text>
</comment>
<evidence type="ECO:0000256" key="1">
    <source>
        <dbReference type="SAM" id="Phobius"/>
    </source>
</evidence>
<proteinExistence type="predicted"/>
<dbReference type="Proteomes" id="UP000320481">
    <property type="component" value="Unassembled WGS sequence"/>
</dbReference>
<evidence type="ECO:0008006" key="4">
    <source>
        <dbReference type="Google" id="ProtNLM"/>
    </source>
</evidence>
<keyword evidence="3" id="KW-1185">Reference proteome</keyword>
<feature type="transmembrane region" description="Helical" evidence="1">
    <location>
        <begin position="46"/>
        <end position="64"/>
    </location>
</feature>
<keyword evidence="1" id="KW-1133">Transmembrane helix</keyword>
<accession>A0A5C6JXX6</accession>
<dbReference type="AlphaFoldDB" id="A0A5C6JXX6"/>
<gene>
    <name evidence="2" type="ORF">FRZ03_09840</name>
</gene>
<dbReference type="RefSeq" id="WP_146464774.1">
    <property type="nucleotide sequence ID" value="NZ_VOGW01000054.1"/>
</dbReference>
<keyword evidence="1" id="KW-0472">Membrane</keyword>
<protein>
    <recommendedName>
        <fullName evidence="4">MFS transporter</fullName>
    </recommendedName>
</protein>
<keyword evidence="1" id="KW-0812">Transmembrane</keyword>